<accession>A0ABU9H1S3</accession>
<comment type="caution">
    <text evidence="1">The sequence shown here is derived from an EMBL/GenBank/DDBJ whole genome shotgun (WGS) entry which is preliminary data.</text>
</comment>
<sequence length="163" mass="19028">MNDFSRTQQYIKFFTEVLKLNKLTNAPTEQHRIYYNQINLFLSHHALLSAAQVIDLLSTPSKPFTEQDLKNLVDTNKAFFVTAPNFAGYEGYPAFQFDIYNRRVKPILETIIEQVSKYYFDWDIVLWLGSYFGDLNSSAIEAIDNPKQHYLLIQLAKNIENSF</sequence>
<gene>
    <name evidence="1" type="ORF">V6257_11335</name>
</gene>
<dbReference type="RefSeq" id="WP_341602795.1">
    <property type="nucleotide sequence ID" value="NZ_JBAKAW010000010.1"/>
</dbReference>
<organism evidence="1 2">
    <name type="scientific">Pseudoalteromonas issachenkonii</name>
    <dbReference type="NCBI Taxonomy" id="152297"/>
    <lineage>
        <taxon>Bacteria</taxon>
        <taxon>Pseudomonadati</taxon>
        <taxon>Pseudomonadota</taxon>
        <taxon>Gammaproteobacteria</taxon>
        <taxon>Alteromonadales</taxon>
        <taxon>Pseudoalteromonadaceae</taxon>
        <taxon>Pseudoalteromonas</taxon>
    </lineage>
</organism>
<evidence type="ECO:0000313" key="1">
    <source>
        <dbReference type="EMBL" id="MEL0655627.1"/>
    </source>
</evidence>
<name>A0ABU9H1S3_9GAMM</name>
<evidence type="ECO:0000313" key="2">
    <source>
        <dbReference type="Proteomes" id="UP001371391"/>
    </source>
</evidence>
<protein>
    <submittedName>
        <fullName evidence="1">Uncharacterized protein</fullName>
    </submittedName>
</protein>
<keyword evidence="2" id="KW-1185">Reference proteome</keyword>
<reference evidence="1 2" key="1">
    <citation type="submission" date="2024-02" db="EMBL/GenBank/DDBJ databases">
        <title>Bacteria isolated from the canopy kelp, Nereocystis luetkeana.</title>
        <authorList>
            <person name="Pfister C.A."/>
            <person name="Younker I.T."/>
            <person name="Light S.H."/>
        </authorList>
    </citation>
    <scope>NUCLEOTIDE SEQUENCE [LARGE SCALE GENOMIC DNA]</scope>
    <source>
        <strain evidence="1 2">TI.1.03</strain>
    </source>
</reference>
<dbReference type="Proteomes" id="UP001371391">
    <property type="component" value="Unassembled WGS sequence"/>
</dbReference>
<dbReference type="EMBL" id="JBAKAW010000010">
    <property type="protein sequence ID" value="MEL0655627.1"/>
    <property type="molecule type" value="Genomic_DNA"/>
</dbReference>
<proteinExistence type="predicted"/>